<dbReference type="EMBL" id="AP024412">
    <property type="protein sequence ID" value="BCR35850.1"/>
    <property type="molecule type" value="Genomic_DNA"/>
</dbReference>
<keyword evidence="2" id="KW-1185">Reference proteome</keyword>
<dbReference type="Pfam" id="PF19845">
    <property type="entry name" value="DUF6320"/>
    <property type="match status" value="1"/>
</dbReference>
<protein>
    <submittedName>
        <fullName evidence="1">Uncharacterized protein</fullName>
    </submittedName>
</protein>
<dbReference type="AlphaFoldDB" id="A0A7U9TGQ6"/>
<reference evidence="1" key="1">
    <citation type="submission" date="2021-01" db="EMBL/GenBank/DDBJ databases">
        <title>Draft genome sequence of Acholeplasmataceae bacterium strain Mahy22.</title>
        <authorList>
            <person name="Watanabe M."/>
            <person name="Kojima H."/>
            <person name="Fukui M."/>
        </authorList>
    </citation>
    <scope>NUCLEOTIDE SEQUENCE</scope>
    <source>
        <strain evidence="1">Mahy22</strain>
    </source>
</reference>
<accession>A0A7U9TGQ6</accession>
<organism evidence="1 2">
    <name type="scientific">Mariniplasma anaerobium</name>
    <dbReference type="NCBI Taxonomy" id="2735436"/>
    <lineage>
        <taxon>Bacteria</taxon>
        <taxon>Bacillati</taxon>
        <taxon>Mycoplasmatota</taxon>
        <taxon>Mollicutes</taxon>
        <taxon>Acholeplasmatales</taxon>
        <taxon>Acholeplasmataceae</taxon>
        <taxon>Mariniplasma</taxon>
    </lineage>
</organism>
<evidence type="ECO:0000313" key="1">
    <source>
        <dbReference type="EMBL" id="BCR35850.1"/>
    </source>
</evidence>
<name>A0A7U9TGQ6_9MOLU</name>
<dbReference type="InterPro" id="IPR046283">
    <property type="entry name" value="DUF6320"/>
</dbReference>
<evidence type="ECO:0000313" key="2">
    <source>
        <dbReference type="Proteomes" id="UP000620133"/>
    </source>
</evidence>
<proteinExistence type="predicted"/>
<sequence length="220" mass="25515">MRYCKTCHIHYDTDLDHCLLCDGELEIPADDQSVYKFKDITKKPRSNFYYRLFIFLNIMSILTTITLDYMSGQNLSWSLIVLVTNIYSIIMLLTLGNPTFWVSKFTKTIVFTISMVVLLGLAIRDHTWAVDIVFPLAVSTTMLILTILIFSNRKKWFDYFASLFIITIIGLVPGLLILFNVLTITWPSLVTFIYAILTLLGLIFLPSKSSREEFKRRFHI</sequence>
<dbReference type="Proteomes" id="UP000620133">
    <property type="component" value="Chromosome"/>
</dbReference>
<gene>
    <name evidence="1" type="ORF">MPAN_007430</name>
</gene>
<dbReference type="RefSeq" id="WP_176238682.1">
    <property type="nucleotide sequence ID" value="NZ_AP024412.1"/>
</dbReference>
<dbReference type="KEGG" id="manr:MPAN_007430"/>